<name>A0A176W4G1_MARPO</name>
<dbReference type="InterPro" id="IPR013083">
    <property type="entry name" value="Znf_RING/FYVE/PHD"/>
</dbReference>
<evidence type="ECO:0000313" key="7">
    <source>
        <dbReference type="Proteomes" id="UP000077202"/>
    </source>
</evidence>
<dbReference type="InterPro" id="IPR001841">
    <property type="entry name" value="Znf_RING"/>
</dbReference>
<feature type="domain" description="RING-type" evidence="5">
    <location>
        <begin position="71"/>
        <end position="111"/>
    </location>
</feature>
<dbReference type="Proteomes" id="UP000077202">
    <property type="component" value="Unassembled WGS sequence"/>
</dbReference>
<dbReference type="AlphaFoldDB" id="A0A176W4G1"/>
<evidence type="ECO:0000256" key="3">
    <source>
        <dbReference type="ARBA" id="ARBA00022833"/>
    </source>
</evidence>
<keyword evidence="1" id="KW-0479">Metal-binding</keyword>
<keyword evidence="7" id="KW-1185">Reference proteome</keyword>
<dbReference type="EMBL" id="LVLJ01001803">
    <property type="protein sequence ID" value="OAE27908.1"/>
    <property type="molecule type" value="Genomic_DNA"/>
</dbReference>
<evidence type="ECO:0000256" key="1">
    <source>
        <dbReference type="ARBA" id="ARBA00022723"/>
    </source>
</evidence>
<dbReference type="GO" id="GO:0008270">
    <property type="term" value="F:zinc ion binding"/>
    <property type="evidence" value="ECO:0007669"/>
    <property type="project" value="UniProtKB-KW"/>
</dbReference>
<dbReference type="Gene3D" id="3.30.40.10">
    <property type="entry name" value="Zinc/RING finger domain, C3HC4 (zinc finger)"/>
    <property type="match status" value="1"/>
</dbReference>
<accession>A0A176W4G1</accession>
<proteinExistence type="predicted"/>
<dbReference type="InterPro" id="IPR017907">
    <property type="entry name" value="Znf_RING_CS"/>
</dbReference>
<reference evidence="6" key="1">
    <citation type="submission" date="2016-03" db="EMBL/GenBank/DDBJ databases">
        <title>Mechanisms controlling the formation of the plant cell surface in tip-growing cells are functionally conserved among land plants.</title>
        <authorList>
            <person name="Honkanen S."/>
            <person name="Jones V.A."/>
            <person name="Morieri G."/>
            <person name="Champion C."/>
            <person name="Hetherington A.J."/>
            <person name="Kelly S."/>
            <person name="Saint-Marcoux D."/>
            <person name="Proust H."/>
            <person name="Prescott H."/>
            <person name="Dolan L."/>
        </authorList>
    </citation>
    <scope>NUCLEOTIDE SEQUENCE [LARGE SCALE GENOMIC DNA]</scope>
    <source>
        <tissue evidence="6">Whole gametophyte</tissue>
    </source>
</reference>
<gene>
    <name evidence="6" type="ORF">AXG93_3309s1040</name>
</gene>
<sequence length="332" mass="37645">MERKRHRRKSVPIYRVMKNQEETGSSLRQLHSTSGKAVLRSLVEPKIKGKDLLEDDVSSVEDEKNKHEEICGICLNGRGNEKGSLDCCKHTFCFQCIMGWGKKETKCPICKQRFLTITVMTSSVADSSSGHHQAQKTSFRLPQRDLLEKSKSNLHLAVTKSGCKSLSMYVEGWNGKSKQEENVMLKMELVCEKCDTFVLAKIEEVVKVGQLIPLPLNHGSWACEVCSGTRATKLTTLDEDLDFDFEVTDKPFRRIYSITIPPRDDNQVSTTTVRTGGQCSRALFACQPWPTSEQKEGHNAVRWQLREVGVGLGDRWEGPNDVDRERRPEREI</sequence>
<evidence type="ECO:0000313" key="6">
    <source>
        <dbReference type="EMBL" id="OAE27908.1"/>
    </source>
</evidence>
<evidence type="ECO:0000256" key="2">
    <source>
        <dbReference type="ARBA" id="ARBA00022771"/>
    </source>
</evidence>
<protein>
    <recommendedName>
        <fullName evidence="5">RING-type domain-containing protein</fullName>
    </recommendedName>
</protein>
<keyword evidence="2 4" id="KW-0863">Zinc-finger</keyword>
<evidence type="ECO:0000256" key="4">
    <source>
        <dbReference type="PROSITE-ProRule" id="PRU00175"/>
    </source>
</evidence>
<evidence type="ECO:0000259" key="5">
    <source>
        <dbReference type="PROSITE" id="PS50089"/>
    </source>
</evidence>
<comment type="caution">
    <text evidence="6">The sequence shown here is derived from an EMBL/GenBank/DDBJ whole genome shotgun (WGS) entry which is preliminary data.</text>
</comment>
<dbReference type="SUPFAM" id="SSF57850">
    <property type="entry name" value="RING/U-box"/>
    <property type="match status" value="1"/>
</dbReference>
<dbReference type="SMART" id="SM00184">
    <property type="entry name" value="RING"/>
    <property type="match status" value="1"/>
</dbReference>
<dbReference type="PROSITE" id="PS00518">
    <property type="entry name" value="ZF_RING_1"/>
    <property type="match status" value="1"/>
</dbReference>
<organism evidence="6 7">
    <name type="scientific">Marchantia polymorpha subsp. ruderalis</name>
    <dbReference type="NCBI Taxonomy" id="1480154"/>
    <lineage>
        <taxon>Eukaryota</taxon>
        <taxon>Viridiplantae</taxon>
        <taxon>Streptophyta</taxon>
        <taxon>Embryophyta</taxon>
        <taxon>Marchantiophyta</taxon>
        <taxon>Marchantiopsida</taxon>
        <taxon>Marchantiidae</taxon>
        <taxon>Marchantiales</taxon>
        <taxon>Marchantiaceae</taxon>
        <taxon>Marchantia</taxon>
    </lineage>
</organism>
<dbReference type="PROSITE" id="PS50089">
    <property type="entry name" value="ZF_RING_2"/>
    <property type="match status" value="1"/>
</dbReference>
<dbReference type="Pfam" id="PF13639">
    <property type="entry name" value="zf-RING_2"/>
    <property type="match status" value="1"/>
</dbReference>
<dbReference type="PANTHER" id="PTHR47177:SF3">
    <property type="entry name" value="F18C1.6 PROTEIN"/>
    <property type="match status" value="1"/>
</dbReference>
<keyword evidence="3" id="KW-0862">Zinc</keyword>
<dbReference type="PANTHER" id="PTHR47177">
    <property type="entry name" value="F18C1.6 PROTEIN"/>
    <property type="match status" value="1"/>
</dbReference>